<dbReference type="SMART" id="SM00387">
    <property type="entry name" value="HATPase_c"/>
    <property type="match status" value="1"/>
</dbReference>
<name>A0A316AJ68_9BACT</name>
<keyword evidence="3" id="KW-0597">Phosphoprotein</keyword>
<dbReference type="RefSeq" id="WP_109675732.1">
    <property type="nucleotide sequence ID" value="NZ_QGDT01000009.1"/>
</dbReference>
<dbReference type="GO" id="GO:0000155">
    <property type="term" value="F:phosphorelay sensor kinase activity"/>
    <property type="evidence" value="ECO:0007669"/>
    <property type="project" value="InterPro"/>
</dbReference>
<dbReference type="InterPro" id="IPR003661">
    <property type="entry name" value="HisK_dim/P_dom"/>
</dbReference>
<dbReference type="InterPro" id="IPR015943">
    <property type="entry name" value="WD40/YVTN_repeat-like_dom_sf"/>
</dbReference>
<feature type="domain" description="Histidine kinase" evidence="6">
    <location>
        <begin position="840"/>
        <end position="1050"/>
    </location>
</feature>
<evidence type="ECO:0000256" key="4">
    <source>
        <dbReference type="SAM" id="Phobius"/>
    </source>
</evidence>
<keyword evidence="4" id="KW-1133">Transmembrane helix</keyword>
<dbReference type="SUPFAM" id="SSF47384">
    <property type="entry name" value="Homodimeric domain of signal transducing histidine kinase"/>
    <property type="match status" value="1"/>
</dbReference>
<dbReference type="InterPro" id="IPR036890">
    <property type="entry name" value="HATPase_C_sf"/>
</dbReference>
<dbReference type="Gene3D" id="3.30.565.10">
    <property type="entry name" value="Histidine kinase-like ATPase, C-terminal domain"/>
    <property type="match status" value="1"/>
</dbReference>
<dbReference type="Gene3D" id="2.60.40.10">
    <property type="entry name" value="Immunoglobulins"/>
    <property type="match status" value="1"/>
</dbReference>
<sequence length="1058" mass="120995">MKIFLHLLVFGLLCSPSSIAAVDTQVYSDQYIVKNYTDEDGLPQNSVNRVVYDANGFIWLATENGVVRYDGQSFYTFNNNNTHMPNTRAAAFLPDFGGQGSRMFVFFHNNPLMRIENIIVRPDSIYMAECLRRIPGLFNFDHTHQVATGLPSMMRKGGQLKIKNYLIFVPRRQGTFFRVQHERITYYENWKIEWSRKVPFKANLDDYFYSNGYLLTLEPDGRLVQYTADSSQDLSIKGSLSLDSDFRESPKDSRLYWNSITSQGFIKVKDRLYLLEYIEDGYCHSKLIFEGFDFERNRIYSICYDKRQERLYLGSNIRGLFIVDKRVFQSVLFEEKGYESVHYALTPLDSHRVLLASGKVITVAESKHHLKTLGRLPFIEWDPEMDLYSIFVSKNGEIWHKALECLHRYSLSKGKMLNNWYFGQPVNTIYEGADGRVWVGLAREGVYVIDPKKPFAQPQPFSLGKLPWVNYFLEDGKGTLFVGTKNGLYAMDVHTGGYELIAGTEKLLVRSLHMFGKNTPVEGLLIMTYTDGIYYYNGNRLLKLPLDGHGYLSASHCAVEDQRGYIWITTNTGLFQFAKKDIASYLSRRIQGESNPNRPFYLYYSRKEGLATNEFNGGCQPCAATLQNGTFFFPSMKGLLHFQANTVMAKNVPSGSLYLDRVSVNSVVRLNDQDKIILPLDSTRVNVHVATPYFGNGNNIRISYALIPSAIAQQEPDWIYLPEGETMIRFSSIPSGDHTLIVRKSNGFGENNFLYRAIDFVVPLHWYETWWFRLITLLFCCLMVLLIIWLRTRYLKSLNKRLEDQVVKVTKDLSDTLKALQSSESELKHRIYMQTRLVASLSHDIRTPMRYQASGAERVGRLIDSHKLVEAQELLSTIVGSSKHMKRQLDNMVLFIRSQSYEEMVIERVKLRDIAEEVVLMYAHTAQQLGNSIKNELDPGLFANTSRILLVVILQNLVDNANKHNQGTIIRIFSEETQGQLMVTVADNGPGLPLDLLNWLNSAQTIDSESQNSMDQKRGLGLMIVVEMCKLLSITIQAKNDNGALIGLLFAPIKKTSL</sequence>
<dbReference type="Pfam" id="PF02518">
    <property type="entry name" value="HATPase_c"/>
    <property type="match status" value="1"/>
</dbReference>
<dbReference type="CDD" id="cd00082">
    <property type="entry name" value="HisKA"/>
    <property type="match status" value="1"/>
</dbReference>
<accession>A0A316AJ68</accession>
<dbReference type="Proteomes" id="UP000245880">
    <property type="component" value="Unassembled WGS sequence"/>
</dbReference>
<keyword evidence="4" id="KW-0812">Transmembrane</keyword>
<feature type="signal peptide" evidence="5">
    <location>
        <begin position="1"/>
        <end position="20"/>
    </location>
</feature>
<evidence type="ECO:0000256" key="5">
    <source>
        <dbReference type="SAM" id="SignalP"/>
    </source>
</evidence>
<dbReference type="EMBL" id="QGDT01000009">
    <property type="protein sequence ID" value="PWJ56920.1"/>
    <property type="molecule type" value="Genomic_DNA"/>
</dbReference>
<dbReference type="SUPFAM" id="SSF82171">
    <property type="entry name" value="DPP6 N-terminal domain-like"/>
    <property type="match status" value="1"/>
</dbReference>
<dbReference type="CDD" id="cd00075">
    <property type="entry name" value="HATPase"/>
    <property type="match status" value="1"/>
</dbReference>
<comment type="caution">
    <text evidence="7">The sequence shown here is derived from an EMBL/GenBank/DDBJ whole genome shotgun (WGS) entry which is preliminary data.</text>
</comment>
<reference evidence="7 8" key="1">
    <citation type="submission" date="2018-03" db="EMBL/GenBank/DDBJ databases">
        <title>Genomic Encyclopedia of Archaeal and Bacterial Type Strains, Phase II (KMG-II): from individual species to whole genera.</title>
        <authorList>
            <person name="Goeker M."/>
        </authorList>
    </citation>
    <scope>NUCLEOTIDE SEQUENCE [LARGE SCALE GENOMIC DNA]</scope>
    <source>
        <strain evidence="7 8">DSM 100346</strain>
    </source>
</reference>
<evidence type="ECO:0000259" key="6">
    <source>
        <dbReference type="PROSITE" id="PS50109"/>
    </source>
</evidence>
<dbReference type="InterPro" id="IPR011110">
    <property type="entry name" value="Reg_prop"/>
</dbReference>
<feature type="chain" id="PRO_5016459154" description="histidine kinase" evidence="5">
    <location>
        <begin position="21"/>
        <end position="1058"/>
    </location>
</feature>
<dbReference type="InterPro" id="IPR013783">
    <property type="entry name" value="Ig-like_fold"/>
</dbReference>
<dbReference type="InterPro" id="IPR003594">
    <property type="entry name" value="HATPase_dom"/>
</dbReference>
<evidence type="ECO:0000256" key="2">
    <source>
        <dbReference type="ARBA" id="ARBA00012438"/>
    </source>
</evidence>
<keyword evidence="7" id="KW-0808">Transferase</keyword>
<keyword evidence="4" id="KW-0472">Membrane</keyword>
<dbReference type="InterPro" id="IPR005467">
    <property type="entry name" value="His_kinase_dom"/>
</dbReference>
<dbReference type="Gene3D" id="2.130.10.10">
    <property type="entry name" value="YVTN repeat-like/Quinoprotein amine dehydrogenase"/>
    <property type="match status" value="2"/>
</dbReference>
<dbReference type="AlphaFoldDB" id="A0A316AJ68"/>
<evidence type="ECO:0000313" key="8">
    <source>
        <dbReference type="Proteomes" id="UP000245880"/>
    </source>
</evidence>
<evidence type="ECO:0000256" key="3">
    <source>
        <dbReference type="ARBA" id="ARBA00022553"/>
    </source>
</evidence>
<organism evidence="7 8">
    <name type="scientific">Dyadobacter jejuensis</name>
    <dbReference type="NCBI Taxonomy" id="1082580"/>
    <lineage>
        <taxon>Bacteria</taxon>
        <taxon>Pseudomonadati</taxon>
        <taxon>Bacteroidota</taxon>
        <taxon>Cytophagia</taxon>
        <taxon>Cytophagales</taxon>
        <taxon>Spirosomataceae</taxon>
        <taxon>Dyadobacter</taxon>
    </lineage>
</organism>
<dbReference type="OrthoDB" id="900403at2"/>
<dbReference type="PANTHER" id="PTHR43547">
    <property type="entry name" value="TWO-COMPONENT HISTIDINE KINASE"/>
    <property type="match status" value="1"/>
</dbReference>
<evidence type="ECO:0000256" key="1">
    <source>
        <dbReference type="ARBA" id="ARBA00000085"/>
    </source>
</evidence>
<dbReference type="EC" id="2.7.13.3" evidence="2"/>
<comment type="catalytic activity">
    <reaction evidence="1">
        <text>ATP + protein L-histidine = ADP + protein N-phospho-L-histidine.</text>
        <dbReference type="EC" id="2.7.13.3"/>
    </reaction>
</comment>
<dbReference type="PANTHER" id="PTHR43547:SF2">
    <property type="entry name" value="HYBRID SIGNAL TRANSDUCTION HISTIDINE KINASE C"/>
    <property type="match status" value="1"/>
</dbReference>
<gene>
    <name evidence="7" type="ORF">CLV98_10929</name>
</gene>
<dbReference type="InterPro" id="IPR036097">
    <property type="entry name" value="HisK_dim/P_sf"/>
</dbReference>
<proteinExistence type="predicted"/>
<keyword evidence="7" id="KW-0418">Kinase</keyword>
<dbReference type="SMART" id="SM00388">
    <property type="entry name" value="HisKA"/>
    <property type="match status" value="1"/>
</dbReference>
<dbReference type="Gene3D" id="1.10.287.130">
    <property type="match status" value="1"/>
</dbReference>
<dbReference type="Pfam" id="PF07494">
    <property type="entry name" value="Reg_prop"/>
    <property type="match status" value="1"/>
</dbReference>
<dbReference type="SUPFAM" id="SSF63829">
    <property type="entry name" value="Calcium-dependent phosphotriesterase"/>
    <property type="match status" value="1"/>
</dbReference>
<feature type="transmembrane region" description="Helical" evidence="4">
    <location>
        <begin position="770"/>
        <end position="790"/>
    </location>
</feature>
<dbReference type="PROSITE" id="PS50109">
    <property type="entry name" value="HIS_KIN"/>
    <property type="match status" value="1"/>
</dbReference>
<protein>
    <recommendedName>
        <fullName evidence="2">histidine kinase</fullName>
        <ecNumber evidence="2">2.7.13.3</ecNumber>
    </recommendedName>
</protein>
<keyword evidence="8" id="KW-1185">Reference proteome</keyword>
<dbReference type="SUPFAM" id="SSF55874">
    <property type="entry name" value="ATPase domain of HSP90 chaperone/DNA topoisomerase II/histidine kinase"/>
    <property type="match status" value="1"/>
</dbReference>
<keyword evidence="5" id="KW-0732">Signal</keyword>
<evidence type="ECO:0000313" key="7">
    <source>
        <dbReference type="EMBL" id="PWJ56920.1"/>
    </source>
</evidence>